<dbReference type="Pfam" id="PF02811">
    <property type="entry name" value="PHP"/>
    <property type="match status" value="1"/>
</dbReference>
<gene>
    <name evidence="2" type="ORF">H9624_03920</name>
</gene>
<keyword evidence="3" id="KW-1185">Reference proteome</keyword>
<dbReference type="PANTHER" id="PTHR42924">
    <property type="entry name" value="EXONUCLEASE"/>
    <property type="match status" value="1"/>
</dbReference>
<dbReference type="Gene3D" id="1.10.150.650">
    <property type="match status" value="1"/>
</dbReference>
<dbReference type="InterPro" id="IPR004013">
    <property type="entry name" value="PHP_dom"/>
</dbReference>
<accession>A0ABR8Z0S8</accession>
<feature type="domain" description="Polymerase/histidinol phosphatase N-terminal" evidence="1">
    <location>
        <begin position="7"/>
        <end position="72"/>
    </location>
</feature>
<dbReference type="InterPro" id="IPR016195">
    <property type="entry name" value="Pol/histidinol_Pase-like"/>
</dbReference>
<dbReference type="Gene3D" id="3.20.20.140">
    <property type="entry name" value="Metal-dependent hydrolases"/>
    <property type="match status" value="1"/>
</dbReference>
<dbReference type="Proteomes" id="UP000661894">
    <property type="component" value="Unassembled WGS sequence"/>
</dbReference>
<sequence>MLARPAVDLHTHSSLSDGTERPAVLMAAAAAAGLDVVALTDHDTWDGWEEAAAAVERTGVALVRGAEISTSAGGISVHLLSYLHDPAARGLGTAVARARDSRLGRARRMVERLALDFDLTWAEVEALLEPGGTVGRPHIADALVARGYVTDRSAAFTEILHAEGPYYVRYDAPDAAAAVELVRRAGGVPVMAHPRAGARGRVVEDVVIEEMAAAGLAGLEVDHRDHDDGARAQLLDLASSLGLFVTGSSDYHGTGKPNRLGEHLTDPAVLEQIEAEGYLPVVRP</sequence>
<evidence type="ECO:0000313" key="3">
    <source>
        <dbReference type="Proteomes" id="UP000661894"/>
    </source>
</evidence>
<dbReference type="CDD" id="cd07438">
    <property type="entry name" value="PHP_HisPPase_AMP"/>
    <property type="match status" value="1"/>
</dbReference>
<organism evidence="2 3">
    <name type="scientific">Oceanitalea stevensii</name>
    <dbReference type="NCBI Taxonomy" id="2763072"/>
    <lineage>
        <taxon>Bacteria</taxon>
        <taxon>Bacillati</taxon>
        <taxon>Actinomycetota</taxon>
        <taxon>Actinomycetes</taxon>
        <taxon>Micrococcales</taxon>
        <taxon>Bogoriellaceae</taxon>
        <taxon>Georgenia</taxon>
    </lineage>
</organism>
<proteinExistence type="predicted"/>
<name>A0ABR8Z0S8_9MICO</name>
<evidence type="ECO:0000259" key="1">
    <source>
        <dbReference type="SMART" id="SM00481"/>
    </source>
</evidence>
<dbReference type="SUPFAM" id="SSF89550">
    <property type="entry name" value="PHP domain-like"/>
    <property type="match status" value="1"/>
</dbReference>
<protein>
    <submittedName>
        <fullName evidence="2">PHP domain-containing protein</fullName>
    </submittedName>
</protein>
<dbReference type="SMART" id="SM00481">
    <property type="entry name" value="POLIIIAc"/>
    <property type="match status" value="1"/>
</dbReference>
<reference evidence="2 3" key="1">
    <citation type="submission" date="2020-08" db="EMBL/GenBank/DDBJ databases">
        <title>A Genomic Blueprint of the Chicken Gut Microbiome.</title>
        <authorList>
            <person name="Gilroy R."/>
            <person name="Ravi A."/>
            <person name="Getino M."/>
            <person name="Pursley I."/>
            <person name="Horton D.L."/>
            <person name="Alikhan N.-F."/>
            <person name="Baker D."/>
            <person name="Gharbi K."/>
            <person name="Hall N."/>
            <person name="Watson M."/>
            <person name="Adriaenssens E.M."/>
            <person name="Foster-Nyarko E."/>
            <person name="Jarju S."/>
            <person name="Secka A."/>
            <person name="Antonio M."/>
            <person name="Oren A."/>
            <person name="Chaudhuri R."/>
            <person name="La Ragione R.M."/>
            <person name="Hildebrand F."/>
            <person name="Pallen M.J."/>
        </authorList>
    </citation>
    <scope>NUCLEOTIDE SEQUENCE [LARGE SCALE GENOMIC DNA]</scope>
    <source>
        <strain evidence="2 3">Sa1BUA1</strain>
    </source>
</reference>
<dbReference type="EMBL" id="JACSPO010000001">
    <property type="protein sequence ID" value="MBD8061469.1"/>
    <property type="molecule type" value="Genomic_DNA"/>
</dbReference>
<dbReference type="RefSeq" id="WP_307784921.1">
    <property type="nucleotide sequence ID" value="NZ_JACSPO010000001.1"/>
</dbReference>
<comment type="caution">
    <text evidence="2">The sequence shown here is derived from an EMBL/GenBank/DDBJ whole genome shotgun (WGS) entry which is preliminary data.</text>
</comment>
<evidence type="ECO:0000313" key="2">
    <source>
        <dbReference type="EMBL" id="MBD8061469.1"/>
    </source>
</evidence>
<dbReference type="InterPro" id="IPR003141">
    <property type="entry name" value="Pol/His_phosphatase_N"/>
</dbReference>
<dbReference type="InterPro" id="IPR052018">
    <property type="entry name" value="PHP_domain"/>
</dbReference>
<dbReference type="PANTHER" id="PTHR42924:SF3">
    <property type="entry name" value="POLYMERASE_HISTIDINOL PHOSPHATASE N-TERMINAL DOMAIN-CONTAINING PROTEIN"/>
    <property type="match status" value="1"/>
</dbReference>